<name>A0A812MEE2_9DINO</name>
<feature type="region of interest" description="Disordered" evidence="1">
    <location>
        <begin position="405"/>
        <end position="445"/>
    </location>
</feature>
<reference evidence="3" key="1">
    <citation type="submission" date="2021-02" db="EMBL/GenBank/DDBJ databases">
        <authorList>
            <person name="Dougan E. K."/>
            <person name="Rhodes N."/>
            <person name="Thang M."/>
            <person name="Chan C."/>
        </authorList>
    </citation>
    <scope>NUCLEOTIDE SEQUENCE</scope>
</reference>
<keyword evidence="2" id="KW-1133">Transmembrane helix</keyword>
<dbReference type="AlphaFoldDB" id="A0A812MEE2"/>
<keyword evidence="2" id="KW-0472">Membrane</keyword>
<evidence type="ECO:0000313" key="3">
    <source>
        <dbReference type="EMBL" id="CAE7260936.1"/>
    </source>
</evidence>
<gene>
    <name evidence="3" type="ORF">SNAT2548_LOCUS13648</name>
</gene>
<proteinExistence type="predicted"/>
<accession>A0A812MEE2</accession>
<feature type="compositionally biased region" description="Low complexity" evidence="1">
    <location>
        <begin position="73"/>
        <end position="86"/>
    </location>
</feature>
<feature type="compositionally biased region" description="Basic and acidic residues" evidence="1">
    <location>
        <begin position="405"/>
        <end position="436"/>
    </location>
</feature>
<evidence type="ECO:0000256" key="1">
    <source>
        <dbReference type="SAM" id="MobiDB-lite"/>
    </source>
</evidence>
<evidence type="ECO:0000313" key="4">
    <source>
        <dbReference type="Proteomes" id="UP000604046"/>
    </source>
</evidence>
<keyword evidence="2" id="KW-0812">Transmembrane</keyword>
<organism evidence="3 4">
    <name type="scientific">Symbiodinium natans</name>
    <dbReference type="NCBI Taxonomy" id="878477"/>
    <lineage>
        <taxon>Eukaryota</taxon>
        <taxon>Sar</taxon>
        <taxon>Alveolata</taxon>
        <taxon>Dinophyceae</taxon>
        <taxon>Suessiales</taxon>
        <taxon>Symbiodiniaceae</taxon>
        <taxon>Symbiodinium</taxon>
    </lineage>
</organism>
<feature type="transmembrane region" description="Helical" evidence="2">
    <location>
        <begin position="358"/>
        <end position="379"/>
    </location>
</feature>
<dbReference type="OrthoDB" id="429631at2759"/>
<evidence type="ECO:0000256" key="2">
    <source>
        <dbReference type="SAM" id="Phobius"/>
    </source>
</evidence>
<feature type="region of interest" description="Disordered" evidence="1">
    <location>
        <begin position="63"/>
        <end position="114"/>
    </location>
</feature>
<protein>
    <submittedName>
        <fullName evidence="3">Uncharacterized protein</fullName>
    </submittedName>
</protein>
<keyword evidence="4" id="KW-1185">Reference proteome</keyword>
<comment type="caution">
    <text evidence="3">The sequence shown here is derived from an EMBL/GenBank/DDBJ whole genome shotgun (WGS) entry which is preliminary data.</text>
</comment>
<dbReference type="EMBL" id="CAJNDS010001458">
    <property type="protein sequence ID" value="CAE7260936.1"/>
    <property type="molecule type" value="Genomic_DNA"/>
</dbReference>
<sequence length="702" mass="75374">MVGVSKLCTALESNTSLCSLALAGNEADDDVIAGVEALAADVATRRERQPAQARVTFAALPAAGAGGGGGSSSEGSSPASSASSSPSPSPSPSHRAQEPRREGPPLPSPTVRGAPEEEHLDDMVQLVDNFVQRFMQPSDGQGSKAEPKATAQVRLKPLVVGPAVRRGAKSCDAGIIFALLAPIIAEKGTELDAQLLQGPSFWEHQEDSLLEALGQEIDSEDCSLLNDGPSCQASAFLQTGAALHWSESPQLRAELRREEHEDSALSFLQEETVMETAVGEVHRSNVAEEVAESRSQKVGEVHADRSQLRQWQEDGVEVYSMSQAAPSVSSFASEAKEALHSLGVHPVKGMKGITGFSVLWVLLLVVISMTSMAAMLYWGPWKLDEQGPQWLPEALSQDLVAREAKDTKAAKAPELEEGDCPAHAEPKSELGSREQQQEQDQQVQDRFEQLVREAAVCGEANLEQVLPSAAGYDCALSKPVSSGRPVKLLCRIEGPLPGGPPPLGLLRAPLSQRSCVCFTAVAEGAAPRKAAEGVDFQVSLVGAPWIRIDVQGHEVKLLDTPENAYTPYQAFGDLPKHWKNFVSPERDSKLFGLPQSLQPPQPPASAHLEGQPFRFREDVLQVGSEVVLCGELIRDSSGRIFLQPWQWAAPDGSDSWRTSWELDGCVDLRPHVLATTDSALMESQEAPPVAASYFDEFAVMVP</sequence>
<dbReference type="Proteomes" id="UP000604046">
    <property type="component" value="Unassembled WGS sequence"/>
</dbReference>